<feature type="binding site" evidence="6">
    <location>
        <begin position="165"/>
        <end position="171"/>
    </location>
    <ligand>
        <name>S-adenosyl-L-methionine</name>
        <dbReference type="ChEBI" id="CHEBI:59789"/>
    </ligand>
</feature>
<feature type="region of interest" description="Disordered" evidence="8">
    <location>
        <begin position="1"/>
        <end position="22"/>
    </location>
</feature>
<dbReference type="Pfam" id="PF01189">
    <property type="entry name" value="Methyltr_RsmB-F"/>
    <property type="match status" value="1"/>
</dbReference>
<keyword evidence="11" id="KW-1185">Reference proteome</keyword>
<dbReference type="PRINTS" id="PR02008">
    <property type="entry name" value="RCMTFAMILY"/>
</dbReference>
<feature type="binding site" evidence="6">
    <location>
        <position position="196"/>
    </location>
    <ligand>
        <name>S-adenosyl-L-methionine</name>
        <dbReference type="ChEBI" id="CHEBI:59789"/>
    </ligand>
</feature>
<name>A0ABR2KIN4_9EUKA</name>
<keyword evidence="4 6" id="KW-0949">S-adenosyl-L-methionine</keyword>
<dbReference type="SUPFAM" id="SSF53335">
    <property type="entry name" value="S-adenosyl-L-methionine-dependent methyltransferases"/>
    <property type="match status" value="1"/>
</dbReference>
<dbReference type="InterPro" id="IPR023267">
    <property type="entry name" value="RCMT"/>
</dbReference>
<dbReference type="PROSITE" id="PS01153">
    <property type="entry name" value="NOL1_NOP2_SUN"/>
    <property type="match status" value="1"/>
</dbReference>
<evidence type="ECO:0000256" key="4">
    <source>
        <dbReference type="ARBA" id="ARBA00022691"/>
    </source>
</evidence>
<keyword evidence="7" id="KW-0175">Coiled coil</keyword>
<feature type="coiled-coil region" evidence="7">
    <location>
        <begin position="600"/>
        <end position="627"/>
    </location>
</feature>
<evidence type="ECO:0000256" key="8">
    <source>
        <dbReference type="SAM" id="MobiDB-lite"/>
    </source>
</evidence>
<keyword evidence="5 6" id="KW-0694">RNA-binding</keyword>
<comment type="caution">
    <text evidence="10">The sequence shown here is derived from an EMBL/GenBank/DDBJ whole genome shotgun (WGS) entry which is preliminary data.</text>
</comment>
<dbReference type="Pfam" id="PF25376">
    <property type="entry name" value="Pre-PUA_NSUN2"/>
    <property type="match status" value="1"/>
</dbReference>
<comment type="caution">
    <text evidence="6">Lacks conserved residue(s) required for the propagation of feature annotation.</text>
</comment>
<dbReference type="PROSITE" id="PS51686">
    <property type="entry name" value="SAM_MT_RSMB_NOP"/>
    <property type="match status" value="1"/>
</dbReference>
<evidence type="ECO:0000313" key="11">
    <source>
        <dbReference type="Proteomes" id="UP001470230"/>
    </source>
</evidence>
<proteinExistence type="inferred from homology"/>
<feature type="binding site" evidence="6">
    <location>
        <position position="240"/>
    </location>
    <ligand>
        <name>S-adenosyl-L-methionine</name>
        <dbReference type="ChEBI" id="CHEBI:59789"/>
    </ligand>
</feature>
<dbReference type="PANTHER" id="PTHR22808">
    <property type="entry name" value="NCL1 YEAST -RELATED NOL1/NOP2/FMU SUN DOMAIN-CONTAINING"/>
    <property type="match status" value="1"/>
</dbReference>
<dbReference type="Proteomes" id="UP001470230">
    <property type="component" value="Unassembled WGS sequence"/>
</dbReference>
<gene>
    <name evidence="10" type="ORF">M9Y10_028226</name>
</gene>
<accession>A0ABR2KIN4</accession>
<dbReference type="InterPro" id="IPR057285">
    <property type="entry name" value="Pre-PUA_NSUN2"/>
</dbReference>
<evidence type="ECO:0000256" key="7">
    <source>
        <dbReference type="SAM" id="Coils"/>
    </source>
</evidence>
<keyword evidence="3 6" id="KW-0808">Transferase</keyword>
<dbReference type="PANTHER" id="PTHR22808:SF1">
    <property type="entry name" value="RNA CYTOSINE-C(5)-METHYLTRANSFERASE NSUN2-RELATED"/>
    <property type="match status" value="1"/>
</dbReference>
<feature type="compositionally biased region" description="Basic residues" evidence="8">
    <location>
        <begin position="1"/>
        <end position="14"/>
    </location>
</feature>
<dbReference type="InterPro" id="IPR049560">
    <property type="entry name" value="MeTrfase_RsmB-F_NOP2_cat"/>
</dbReference>
<dbReference type="InterPro" id="IPR001678">
    <property type="entry name" value="MeTrfase_RsmB-F_NOP2_dom"/>
</dbReference>
<dbReference type="InterPro" id="IPR018314">
    <property type="entry name" value="RsmB/NOL1/NOP2-like_CS"/>
</dbReference>
<evidence type="ECO:0000256" key="3">
    <source>
        <dbReference type="ARBA" id="ARBA00022679"/>
    </source>
</evidence>
<dbReference type="InterPro" id="IPR029063">
    <property type="entry name" value="SAM-dependent_MTases_sf"/>
</dbReference>
<evidence type="ECO:0000256" key="2">
    <source>
        <dbReference type="ARBA" id="ARBA00022603"/>
    </source>
</evidence>
<evidence type="ECO:0000259" key="9">
    <source>
        <dbReference type="PROSITE" id="PS51686"/>
    </source>
</evidence>
<protein>
    <recommendedName>
        <fullName evidence="9">SAM-dependent MTase RsmB/NOP-type domain-containing protein</fullName>
    </recommendedName>
</protein>
<dbReference type="EMBL" id="JAPFFF010000004">
    <property type="protein sequence ID" value="KAK8891023.1"/>
    <property type="molecule type" value="Genomic_DNA"/>
</dbReference>
<organism evidence="10 11">
    <name type="scientific">Tritrichomonas musculus</name>
    <dbReference type="NCBI Taxonomy" id="1915356"/>
    <lineage>
        <taxon>Eukaryota</taxon>
        <taxon>Metamonada</taxon>
        <taxon>Parabasalia</taxon>
        <taxon>Tritrichomonadida</taxon>
        <taxon>Tritrichomonadidae</taxon>
        <taxon>Tritrichomonas</taxon>
    </lineage>
</organism>
<keyword evidence="2 6" id="KW-0489">Methyltransferase</keyword>
<sequence length="643" mass="72708">MGRTKRAKQKNQQKQRKENQRIEPGFIPEDFINYYRNQLIPNVFSEEEFKSFIDTYRITLPHVFRLPVDTPDFPQVRSELEQHIKKLKELGFDGSIIDYIDPSNGVICKLTVSRPEMKKNVNLHPFRDWLHMHTEVGDITRQEFVSMLPPIFLNVESNHSVVDMCAAPGSKTMQILEILINSTEGNDNKGFIIANDIEIKRCHTLIHQLNRIDTTKVLVINHPAQYITDVGVEFDRVLCDVPCSGDGTFRKNPDATTKWSVRNGSGLHSIQRSILIRGLQMLKVGGICVYSTCSMNPIEDEAVINSVLQEISSKSGNENDNSNSNAETVMPVSVVDCSSMFPGLKRSNGMKTWKVYSDVTTQYEKYDDVPEGLRKNIRETMFPTNVIDTITHCMRFFPHQNDTGGFFVTVLQKNAPFEARIQNTQNASNKKWSEAPFVPLSDTEGGQDIIDDIIKDYGINDEESKFSSKLFAHTENTVKTIFYLSDPIAEIVKKIPCQTLRPVSCGTRIFSVKKFDDEGAVNAFPCFEGMEILSKVATKRVVSIPPADLKAALKAGNDGLQLSEMSEKDSEELKKLTVGGLIIKCEGTNNFYSGMKGKSNFTLQIKKERIKQEIQKLENLFPELVDEKDKNANESSKESENEE</sequence>
<comment type="similarity">
    <text evidence="1 6">Belongs to the class I-like SAM-binding methyltransferase superfamily. RsmB/NOP family.</text>
</comment>
<feature type="domain" description="SAM-dependent MTase RsmB/NOP-type" evidence="9">
    <location>
        <begin position="52"/>
        <end position="414"/>
    </location>
</feature>
<dbReference type="Gene3D" id="3.40.50.150">
    <property type="entry name" value="Vaccinia Virus protein VP39"/>
    <property type="match status" value="1"/>
</dbReference>
<feature type="active site" description="Nucleophile" evidence="6">
    <location>
        <position position="293"/>
    </location>
</feature>
<evidence type="ECO:0000256" key="1">
    <source>
        <dbReference type="ARBA" id="ARBA00007494"/>
    </source>
</evidence>
<evidence type="ECO:0000256" key="6">
    <source>
        <dbReference type="PROSITE-ProRule" id="PRU01023"/>
    </source>
</evidence>
<reference evidence="10 11" key="1">
    <citation type="submission" date="2024-04" db="EMBL/GenBank/DDBJ databases">
        <title>Tritrichomonas musculus Genome.</title>
        <authorList>
            <person name="Alves-Ferreira E."/>
            <person name="Grigg M."/>
            <person name="Lorenzi H."/>
            <person name="Galac M."/>
        </authorList>
    </citation>
    <scope>NUCLEOTIDE SEQUENCE [LARGE SCALE GENOMIC DNA]</scope>
    <source>
        <strain evidence="10 11">EAF2021</strain>
    </source>
</reference>
<evidence type="ECO:0000313" key="10">
    <source>
        <dbReference type="EMBL" id="KAK8891023.1"/>
    </source>
</evidence>
<evidence type="ECO:0000256" key="5">
    <source>
        <dbReference type="ARBA" id="ARBA00022884"/>
    </source>
</evidence>